<reference evidence="4 5" key="1">
    <citation type="submission" date="2024-02" db="EMBL/GenBank/DDBJ databases">
        <title>A novel Gemmatimonadota bacterium.</title>
        <authorList>
            <person name="Du Z.-J."/>
            <person name="Ye Y.-Q."/>
        </authorList>
    </citation>
    <scope>NUCLEOTIDE SEQUENCE [LARGE SCALE GENOMIC DNA]</scope>
    <source>
        <strain evidence="4 5">DH-20</strain>
    </source>
</reference>
<dbReference type="PROSITE" id="PS00629">
    <property type="entry name" value="IMP_1"/>
    <property type="match status" value="1"/>
</dbReference>
<dbReference type="InterPro" id="IPR020583">
    <property type="entry name" value="Inositol_monoP_metal-BS"/>
</dbReference>
<evidence type="ECO:0000313" key="4">
    <source>
        <dbReference type="EMBL" id="MEK9499913.1"/>
    </source>
</evidence>
<dbReference type="Proteomes" id="UP001484239">
    <property type="component" value="Unassembled WGS sequence"/>
</dbReference>
<sequence length="263" mass="28254">MRAESGPDRELVEEVLEAAVEFALEAGEITLRYFGGLVASEAKGDGSPVTLADREAETLLRERISARWPEHGILGEEFGVTRENAPIRWILDPIDGTRSFMRGVPLYGVLIGVESAAGPFVGVAHFPALDETVAAGRGLGCHWNAEPCSVSSVNSLERSLVLTTDAERILSRPEGVGFRTLMQGSSFSRTWGDCYGHILVATGRAEAMVDPILSPWDAGPLLTILTEAGGRFTDLEGRETIHGGSGISTNGVMHDEVIRTLRP</sequence>
<dbReference type="Pfam" id="PF00459">
    <property type="entry name" value="Inositol_P"/>
    <property type="match status" value="1"/>
</dbReference>
<dbReference type="SUPFAM" id="SSF56655">
    <property type="entry name" value="Carbohydrate phosphatase"/>
    <property type="match status" value="1"/>
</dbReference>
<dbReference type="InterPro" id="IPR000760">
    <property type="entry name" value="Inositol_monophosphatase-like"/>
</dbReference>
<evidence type="ECO:0000256" key="1">
    <source>
        <dbReference type="ARBA" id="ARBA00022723"/>
    </source>
</evidence>
<evidence type="ECO:0000313" key="5">
    <source>
        <dbReference type="Proteomes" id="UP001484239"/>
    </source>
</evidence>
<accession>A0ABU9E702</accession>
<keyword evidence="2" id="KW-0378">Hydrolase</keyword>
<dbReference type="RefSeq" id="WP_405277938.1">
    <property type="nucleotide sequence ID" value="NZ_CP144380.1"/>
</dbReference>
<organism evidence="4 5">
    <name type="scientific">Gaopeijia maritima</name>
    <dbReference type="NCBI Taxonomy" id="3119007"/>
    <lineage>
        <taxon>Bacteria</taxon>
        <taxon>Pseudomonadati</taxon>
        <taxon>Gemmatimonadota</taxon>
        <taxon>Longimicrobiia</taxon>
        <taxon>Gaopeijiales</taxon>
        <taxon>Gaopeijiaceae</taxon>
        <taxon>Gaopeijia</taxon>
    </lineage>
</organism>
<dbReference type="Gene3D" id="3.40.190.80">
    <property type="match status" value="1"/>
</dbReference>
<name>A0ABU9E702_9BACT</name>
<dbReference type="PANTHER" id="PTHR20854:SF4">
    <property type="entry name" value="INOSITOL-1-MONOPHOSPHATASE-RELATED"/>
    <property type="match status" value="1"/>
</dbReference>
<evidence type="ECO:0000256" key="3">
    <source>
        <dbReference type="ARBA" id="ARBA00022842"/>
    </source>
</evidence>
<keyword evidence="3" id="KW-0460">Magnesium</keyword>
<proteinExistence type="predicted"/>
<keyword evidence="1" id="KW-0479">Metal-binding</keyword>
<dbReference type="CDD" id="cd01641">
    <property type="entry name" value="Bacterial_IMPase_like_1"/>
    <property type="match status" value="1"/>
</dbReference>
<protein>
    <submittedName>
        <fullName evidence="4">Inositol monophosphatase family protein</fullName>
    </submittedName>
</protein>
<keyword evidence="5" id="KW-1185">Reference proteome</keyword>
<evidence type="ECO:0000256" key="2">
    <source>
        <dbReference type="ARBA" id="ARBA00022801"/>
    </source>
</evidence>
<dbReference type="EMBL" id="JBBHLI010000001">
    <property type="protein sequence ID" value="MEK9499913.1"/>
    <property type="molecule type" value="Genomic_DNA"/>
</dbReference>
<gene>
    <name evidence="4" type="ORF">WI372_02815</name>
</gene>
<dbReference type="PRINTS" id="PR00377">
    <property type="entry name" value="IMPHPHTASES"/>
</dbReference>
<dbReference type="Gene3D" id="3.30.540.10">
    <property type="entry name" value="Fructose-1,6-Bisphosphatase, subunit A, domain 1"/>
    <property type="match status" value="1"/>
</dbReference>
<comment type="caution">
    <text evidence="4">The sequence shown here is derived from an EMBL/GenBank/DDBJ whole genome shotgun (WGS) entry which is preliminary data.</text>
</comment>
<dbReference type="PANTHER" id="PTHR20854">
    <property type="entry name" value="INOSITOL MONOPHOSPHATASE"/>
    <property type="match status" value="1"/>
</dbReference>